<organism evidence="2 3">
    <name type="scientific">Arboricoccus pini</name>
    <dbReference type="NCBI Taxonomy" id="1963835"/>
    <lineage>
        <taxon>Bacteria</taxon>
        <taxon>Pseudomonadati</taxon>
        <taxon>Pseudomonadota</taxon>
        <taxon>Alphaproteobacteria</taxon>
        <taxon>Geminicoccales</taxon>
        <taxon>Geminicoccaceae</taxon>
        <taxon>Arboricoccus</taxon>
    </lineage>
</organism>
<dbReference type="AlphaFoldDB" id="A0A212R9P9"/>
<name>A0A212R9P9_9PROT</name>
<sequence length="641" mass="67650">MSATTLPAGPSVAALAAWRQEVDAILGRPDGVASLVHESFDRLAIEPLYVRRPAMPDEWPGQAPFGRGTPGAKARLEAGWDVRARVEHAAPRLANDAIKEDLAGGATSIHLVVADAMLGRRGTLIVDRADVEVAFADIDLCRVKVAIDAGSRGCDMGVILAAFAASRRWPLAELTVTLDLDPLGAAADGAALDIEACLQQTAQLAAMWYRAGSKGPLLRAGGEVYHNAGASSAQELAIVMATAVAYLRALEPLGIEPSVALDIIGFRLGLDCDIFSNMAKLRAARRLWHRIASACGGGGHSMVLDAMAGQRGQAARDIETNLLRQTAICVGAIGGGADAITLLPFDAIGGPGSSAGRRLARNTQLICRNESHLHHVLDPAGGSYQLEAMTGNLAREAWSLFQLIESGGGMAGMLLRGSIQDWIEETAAARLEAAARVRDPILGVSLFADLEDRPPLTAAADPVLREGIEARLADAPDIEHLDIETQVALAAAGRPIHRGFPREAITALRPLRLAEPFEALRDQSDAITDKIGRRPCLEARALGDPALAAAQRAEAARWLATGGIELIAPEQPPLPVRIVLLLDGGAADIDIEAAARRLRAEGVAGIWGLRPHPALDRHLAAGVDRVTLFEEALSLLRRGPT</sequence>
<gene>
    <name evidence="2" type="ORF">SAMN07250955_106259</name>
</gene>
<evidence type="ECO:0000259" key="1">
    <source>
        <dbReference type="Pfam" id="PF01642"/>
    </source>
</evidence>
<reference evidence="2 3" key="1">
    <citation type="submission" date="2017-06" db="EMBL/GenBank/DDBJ databases">
        <authorList>
            <person name="Kim H.J."/>
            <person name="Triplett B.A."/>
        </authorList>
    </citation>
    <scope>NUCLEOTIDE SEQUENCE [LARGE SCALE GENOMIC DNA]</scope>
    <source>
        <strain evidence="2 3">B29T1</strain>
    </source>
</reference>
<dbReference type="GO" id="GO:0031419">
    <property type="term" value="F:cobalamin binding"/>
    <property type="evidence" value="ECO:0007669"/>
    <property type="project" value="InterPro"/>
</dbReference>
<dbReference type="OrthoDB" id="9762378at2"/>
<dbReference type="Pfam" id="PF01642">
    <property type="entry name" value="MM_CoA_mutase"/>
    <property type="match status" value="1"/>
</dbReference>
<dbReference type="GO" id="GO:0019678">
    <property type="term" value="P:propionate metabolic process, methylmalonyl pathway"/>
    <property type="evidence" value="ECO:0007669"/>
    <property type="project" value="TreeGrafter"/>
</dbReference>
<dbReference type="InterPro" id="IPR006099">
    <property type="entry name" value="MeMalonylCoA_mutase_a/b_cat"/>
</dbReference>
<evidence type="ECO:0000313" key="2">
    <source>
        <dbReference type="EMBL" id="SNB68884.1"/>
    </source>
</evidence>
<keyword evidence="3" id="KW-1185">Reference proteome</keyword>
<dbReference type="RefSeq" id="WP_088561540.1">
    <property type="nucleotide sequence ID" value="NZ_FYEH01000006.1"/>
</dbReference>
<dbReference type="PANTHER" id="PTHR48101:SF4">
    <property type="entry name" value="METHYLMALONYL-COA MUTASE, MITOCHONDRIAL"/>
    <property type="match status" value="1"/>
</dbReference>
<evidence type="ECO:0000313" key="3">
    <source>
        <dbReference type="Proteomes" id="UP000197065"/>
    </source>
</evidence>
<protein>
    <submittedName>
        <fullName evidence="2">Heterodimeric methylmalonyl-CoA mutase small subunit</fullName>
    </submittedName>
</protein>
<dbReference type="Gene3D" id="3.20.20.240">
    <property type="entry name" value="Methylmalonyl-CoA mutase"/>
    <property type="match status" value="1"/>
</dbReference>
<dbReference type="EMBL" id="FYEH01000006">
    <property type="protein sequence ID" value="SNB68884.1"/>
    <property type="molecule type" value="Genomic_DNA"/>
</dbReference>
<dbReference type="GO" id="GO:0005737">
    <property type="term" value="C:cytoplasm"/>
    <property type="evidence" value="ECO:0007669"/>
    <property type="project" value="TreeGrafter"/>
</dbReference>
<dbReference type="SUPFAM" id="SSF51703">
    <property type="entry name" value="Cobalamin (vitamin B12)-dependent enzymes"/>
    <property type="match status" value="1"/>
</dbReference>
<feature type="domain" description="Methylmalonyl-CoA mutase alpha/beta chain catalytic" evidence="1">
    <location>
        <begin position="44"/>
        <end position="465"/>
    </location>
</feature>
<dbReference type="GO" id="GO:0004494">
    <property type="term" value="F:methylmalonyl-CoA mutase activity"/>
    <property type="evidence" value="ECO:0007669"/>
    <property type="project" value="TreeGrafter"/>
</dbReference>
<dbReference type="InterPro" id="IPR016176">
    <property type="entry name" value="Cbl-dep_enz_cat"/>
</dbReference>
<proteinExistence type="predicted"/>
<accession>A0A212R9P9</accession>
<dbReference type="Proteomes" id="UP000197065">
    <property type="component" value="Unassembled WGS sequence"/>
</dbReference>
<dbReference type="PANTHER" id="PTHR48101">
    <property type="entry name" value="METHYLMALONYL-COA MUTASE, MITOCHONDRIAL-RELATED"/>
    <property type="match status" value="1"/>
</dbReference>